<proteinExistence type="predicted"/>
<reference evidence="1 2" key="1">
    <citation type="submission" date="2013-12" db="EMBL/GenBank/DDBJ databases">
        <title>NBRP : Genome information of microbial organism related human and environment.</title>
        <authorList>
            <person name="Hattori M."/>
            <person name="Oshima K."/>
            <person name="Inaba H."/>
            <person name="Suda W."/>
            <person name="Sakamoto M."/>
            <person name="Iino T."/>
            <person name="Kitahara M."/>
            <person name="Oshida Y."/>
            <person name="Iida T."/>
            <person name="Kudo T."/>
            <person name="Itoh T."/>
            <person name="Ahmed I."/>
            <person name="Ohkuma M."/>
        </authorList>
    </citation>
    <scope>NUCLEOTIDE SEQUENCE [LARGE SCALE GENOMIC DNA]</scope>
    <source>
        <strain evidence="1 2">JCM 21738</strain>
    </source>
</reference>
<evidence type="ECO:0000313" key="1">
    <source>
        <dbReference type="EMBL" id="GAE48268.1"/>
    </source>
</evidence>
<name>W4RWL1_9BACI</name>
<comment type="caution">
    <text evidence="1">The sequence shown here is derived from an EMBL/GenBank/DDBJ whole genome shotgun (WGS) entry which is preliminary data.</text>
</comment>
<dbReference type="AlphaFoldDB" id="W4RWL1"/>
<evidence type="ECO:0000313" key="2">
    <source>
        <dbReference type="Proteomes" id="UP000018949"/>
    </source>
</evidence>
<dbReference type="EMBL" id="BAUW01000148">
    <property type="protein sequence ID" value="GAE48268.1"/>
    <property type="molecule type" value="Genomic_DNA"/>
</dbReference>
<dbReference type="Proteomes" id="UP000018949">
    <property type="component" value="Unassembled WGS sequence"/>
</dbReference>
<keyword evidence="2" id="KW-1185">Reference proteome</keyword>
<gene>
    <name evidence="1" type="ORF">JCM21738_5357</name>
</gene>
<organism evidence="1 2">
    <name type="scientific">Mesobacillus boroniphilus JCM 21738</name>
    <dbReference type="NCBI Taxonomy" id="1294265"/>
    <lineage>
        <taxon>Bacteria</taxon>
        <taxon>Bacillati</taxon>
        <taxon>Bacillota</taxon>
        <taxon>Bacilli</taxon>
        <taxon>Bacillales</taxon>
        <taxon>Bacillaceae</taxon>
        <taxon>Mesobacillus</taxon>
    </lineage>
</organism>
<sequence length="51" mass="5808">MGFGAQVDSAEGRLKPIFKKVCQLICRMAEKLDRVRMFHSEGTDELPNVRV</sequence>
<protein>
    <submittedName>
        <fullName evidence="1">Uncharacterized protein</fullName>
    </submittedName>
</protein>
<accession>W4RWL1</accession>
<dbReference type="RefSeq" id="WP_023626833.1">
    <property type="nucleotide sequence ID" value="NZ_BAUW01000148.1"/>
</dbReference>